<dbReference type="OrthoDB" id="2930656at2"/>
<proteinExistence type="predicted"/>
<dbReference type="Proteomes" id="UP000318937">
    <property type="component" value="Unassembled WGS sequence"/>
</dbReference>
<dbReference type="SMART" id="SM00287">
    <property type="entry name" value="SH3b"/>
    <property type="match status" value="2"/>
</dbReference>
<dbReference type="Pfam" id="PF08239">
    <property type="entry name" value="SH3_3"/>
    <property type="match status" value="2"/>
</dbReference>
<accession>A0A544SM29</accession>
<dbReference type="InterPro" id="IPR052354">
    <property type="entry name" value="Cell_Wall_Dynamics_Protein"/>
</dbReference>
<dbReference type="PANTHER" id="PTHR34408">
    <property type="entry name" value="FAMILY PROTEIN, PUTATIVE-RELATED"/>
    <property type="match status" value="1"/>
</dbReference>
<comment type="caution">
    <text evidence="2">The sequence shown here is derived from an EMBL/GenBank/DDBJ whole genome shotgun (WGS) entry which is preliminary data.</text>
</comment>
<dbReference type="PANTHER" id="PTHR34408:SF1">
    <property type="entry name" value="GLYCOSYL HYDROLASE FAMILY 19 DOMAIN-CONTAINING PROTEIN HI_1415"/>
    <property type="match status" value="1"/>
</dbReference>
<protein>
    <submittedName>
        <fullName evidence="2">SH3 domain-containing protein</fullName>
    </submittedName>
</protein>
<dbReference type="EMBL" id="VDGG01000063">
    <property type="protein sequence ID" value="TQR06267.1"/>
    <property type="molecule type" value="Genomic_DNA"/>
</dbReference>
<feature type="domain" description="SH3b" evidence="1">
    <location>
        <begin position="98"/>
        <end position="165"/>
    </location>
</feature>
<dbReference type="Gene3D" id="2.30.30.40">
    <property type="entry name" value="SH3 Domains"/>
    <property type="match status" value="2"/>
</dbReference>
<feature type="domain" description="SH3b" evidence="1">
    <location>
        <begin position="170"/>
        <end position="237"/>
    </location>
</feature>
<sequence>MYTMKKKLLATIGAVLGLSLLLTITVPSTTKANSNLLLASVEWVQAQLNPINTKVTALEKQVAEQDAIIKQLQKAVAEGGTVVTPPPTTTPDESTGLPTTVYTTSSNVKVHSGATRDYKVLATFGANKGLKVIDQHKAATGIWYRVEVSATVKGWVFSGDVTTTKPSNIVPSQVVTKQAVNIRKGATTNYKSLELVAKGTSLKYLDSFKNANGEIWYNVQTAKGTKGWVLSTLTEVK</sequence>
<evidence type="ECO:0000313" key="3">
    <source>
        <dbReference type="Proteomes" id="UP000318937"/>
    </source>
</evidence>
<evidence type="ECO:0000259" key="1">
    <source>
        <dbReference type="PROSITE" id="PS51781"/>
    </source>
</evidence>
<name>A0A544SM29_9BACI</name>
<dbReference type="AlphaFoldDB" id="A0A544SM29"/>
<gene>
    <name evidence="2" type="ORF">FG383_19070</name>
</gene>
<organism evidence="2 3">
    <name type="scientific">Psychrobacillus soli</name>
    <dbReference type="NCBI Taxonomy" id="1543965"/>
    <lineage>
        <taxon>Bacteria</taxon>
        <taxon>Bacillati</taxon>
        <taxon>Bacillota</taxon>
        <taxon>Bacilli</taxon>
        <taxon>Bacillales</taxon>
        <taxon>Bacillaceae</taxon>
        <taxon>Psychrobacillus</taxon>
    </lineage>
</organism>
<keyword evidence="3" id="KW-1185">Reference proteome</keyword>
<dbReference type="PROSITE" id="PS51781">
    <property type="entry name" value="SH3B"/>
    <property type="match status" value="2"/>
</dbReference>
<evidence type="ECO:0000313" key="2">
    <source>
        <dbReference type="EMBL" id="TQR06267.1"/>
    </source>
</evidence>
<dbReference type="InterPro" id="IPR003646">
    <property type="entry name" value="SH3-like_bac-type"/>
</dbReference>
<reference evidence="2 3" key="1">
    <citation type="submission" date="2019-05" db="EMBL/GenBank/DDBJ databases">
        <title>Psychrobacillus vulpis sp. nov., a new species isolated from feces of a red fox that inhabits in The Tablas de Daimiel Natural Park, Albacete, Spain.</title>
        <authorList>
            <person name="Rodriguez M."/>
            <person name="Reina J.C."/>
            <person name="Bejar V."/>
            <person name="Llamas I."/>
        </authorList>
    </citation>
    <scope>NUCLEOTIDE SEQUENCE [LARGE SCALE GENOMIC DNA]</scope>
    <source>
        <strain evidence="2 3">NHI-2</strain>
    </source>
</reference>